<proteinExistence type="predicted"/>
<evidence type="ECO:0000313" key="1">
    <source>
        <dbReference type="EMBL" id="MEE6130237.1"/>
    </source>
</evidence>
<dbReference type="EMBL" id="JAZGJU010000082">
    <property type="protein sequence ID" value="MEE6130237.1"/>
    <property type="molecule type" value="Genomic_DNA"/>
</dbReference>
<gene>
    <name evidence="1" type="ORF">V2E39_22755</name>
</gene>
<sequence length="80" mass="9354">MEALKINTWYNIQEEKFLKYMSKADLFEAGQNNLLEMKKEILESGSYYSFFKDGKPVASFYQDHTFGFCTQPYGVCVKNV</sequence>
<name>A0ABU7R605_9FLAO</name>
<organism evidence="1 2">
    <name type="scientific">Chryseobacterium arthrosphaerae</name>
    <dbReference type="NCBI Taxonomy" id="651561"/>
    <lineage>
        <taxon>Bacteria</taxon>
        <taxon>Pseudomonadati</taxon>
        <taxon>Bacteroidota</taxon>
        <taxon>Flavobacteriia</taxon>
        <taxon>Flavobacteriales</taxon>
        <taxon>Weeksellaceae</taxon>
        <taxon>Chryseobacterium group</taxon>
        <taxon>Chryseobacterium</taxon>
    </lineage>
</organism>
<protein>
    <submittedName>
        <fullName evidence="1">Uncharacterized protein</fullName>
    </submittedName>
</protein>
<evidence type="ECO:0000313" key="2">
    <source>
        <dbReference type="Proteomes" id="UP001350005"/>
    </source>
</evidence>
<dbReference type="Proteomes" id="UP001350005">
    <property type="component" value="Unassembled WGS sequence"/>
</dbReference>
<keyword evidence="2" id="KW-1185">Reference proteome</keyword>
<accession>A0ABU7R605</accession>
<comment type="caution">
    <text evidence="1">The sequence shown here is derived from an EMBL/GenBank/DDBJ whole genome shotgun (WGS) entry which is preliminary data.</text>
</comment>
<dbReference type="RefSeq" id="WP_330937592.1">
    <property type="nucleotide sequence ID" value="NZ_JAZGJU010000082.1"/>
</dbReference>
<reference evidence="1 2" key="1">
    <citation type="submission" date="2024-01" db="EMBL/GenBank/DDBJ databases">
        <title>Whole genome of Chryseobacterium arthrosphaerae NNCa 2741.</title>
        <authorList>
            <person name="Boriskina E.V."/>
            <person name="Gordinskaya N.A."/>
            <person name="Kropotov V.S."/>
            <person name="Alekseeva A.E."/>
            <person name="Makhova M.A."/>
            <person name="Kryazhev D.V."/>
            <person name="Shkurkina I.S."/>
        </authorList>
    </citation>
    <scope>NUCLEOTIDE SEQUENCE [LARGE SCALE GENOMIC DNA]</scope>
    <source>
        <strain evidence="1 2">NNCa 2741</strain>
    </source>
</reference>